<dbReference type="NCBIfam" id="NF004347">
    <property type="entry name" value="PRK05728.1-4"/>
    <property type="match status" value="1"/>
</dbReference>
<evidence type="ECO:0000313" key="2">
    <source>
        <dbReference type="Proteomes" id="UP000186141"/>
    </source>
</evidence>
<proteinExistence type="predicted"/>
<dbReference type="PANTHER" id="PTHR38767:SF1">
    <property type="entry name" value="DNA POLYMERASE III SUBUNIT CHI"/>
    <property type="match status" value="1"/>
</dbReference>
<sequence>MGHALFFHLTRSSAEDLVRLNVTRALGLGWRVVIRGTNRAGLERLDERLWLHPEDSFLPHAMAGGAQDADQPVLLTDSAAIPNAAQALLTLDGAEVTAEEVAMLERTWIVFDGGDPAAMETARAQWRALTAAGAEAEYWSEASGRWQMQTAKRNS</sequence>
<accession>A0A1N7K790</accession>
<dbReference type="InterPro" id="IPR007459">
    <property type="entry name" value="DNA_pol3_chi"/>
</dbReference>
<protein>
    <submittedName>
        <fullName evidence="1">DNA polymerase III, chi subunit</fullName>
    </submittedName>
</protein>
<dbReference type="EMBL" id="FTOT01000001">
    <property type="protein sequence ID" value="SIS57451.1"/>
    <property type="molecule type" value="Genomic_DNA"/>
</dbReference>
<dbReference type="GO" id="GO:0032298">
    <property type="term" value="P:positive regulation of DNA-templated DNA replication initiation"/>
    <property type="evidence" value="ECO:0007669"/>
    <property type="project" value="TreeGrafter"/>
</dbReference>
<dbReference type="GO" id="GO:0003887">
    <property type="term" value="F:DNA-directed DNA polymerase activity"/>
    <property type="evidence" value="ECO:0007669"/>
    <property type="project" value="InterPro"/>
</dbReference>
<keyword evidence="2" id="KW-1185">Reference proteome</keyword>
<dbReference type="Gene3D" id="3.40.50.10110">
    <property type="entry name" value="DNA polymerase III subunit chi"/>
    <property type="match status" value="1"/>
</dbReference>
<dbReference type="GO" id="GO:0003677">
    <property type="term" value="F:DNA binding"/>
    <property type="evidence" value="ECO:0007669"/>
    <property type="project" value="InterPro"/>
</dbReference>
<dbReference type="Proteomes" id="UP000186141">
    <property type="component" value="Unassembled WGS sequence"/>
</dbReference>
<dbReference type="InterPro" id="IPR036768">
    <property type="entry name" value="PolIII_chi_sf"/>
</dbReference>
<dbReference type="GO" id="GO:0006260">
    <property type="term" value="P:DNA replication"/>
    <property type="evidence" value="ECO:0007669"/>
    <property type="project" value="InterPro"/>
</dbReference>
<organism evidence="1 2">
    <name type="scientific">Gemmobacter megaterium</name>
    <dbReference type="NCBI Taxonomy" id="1086013"/>
    <lineage>
        <taxon>Bacteria</taxon>
        <taxon>Pseudomonadati</taxon>
        <taxon>Pseudomonadota</taxon>
        <taxon>Alphaproteobacteria</taxon>
        <taxon>Rhodobacterales</taxon>
        <taxon>Paracoccaceae</taxon>
        <taxon>Gemmobacter</taxon>
    </lineage>
</organism>
<dbReference type="STRING" id="1086013.SAMN05421774_101254"/>
<evidence type="ECO:0000313" key="1">
    <source>
        <dbReference type="EMBL" id="SIS57451.1"/>
    </source>
</evidence>
<dbReference type="PANTHER" id="PTHR38767">
    <property type="entry name" value="DNA POLYMERASE III SUBUNIT CHI"/>
    <property type="match status" value="1"/>
</dbReference>
<dbReference type="Pfam" id="PF04364">
    <property type="entry name" value="DNA_pol3_chi"/>
    <property type="match status" value="1"/>
</dbReference>
<gene>
    <name evidence="1" type="ORF">SAMN05421774_101254</name>
</gene>
<name>A0A1N7K790_9RHOB</name>
<dbReference type="AlphaFoldDB" id="A0A1N7K790"/>
<dbReference type="RefSeq" id="WP_076527912.1">
    <property type="nucleotide sequence ID" value="NZ_BMEH01000001.1"/>
</dbReference>
<reference evidence="1 2" key="1">
    <citation type="submission" date="2017-01" db="EMBL/GenBank/DDBJ databases">
        <authorList>
            <person name="Mah S.A."/>
            <person name="Swanson W.J."/>
            <person name="Moy G.W."/>
            <person name="Vacquier V.D."/>
        </authorList>
    </citation>
    <scope>NUCLEOTIDE SEQUENCE [LARGE SCALE GENOMIC DNA]</scope>
    <source>
        <strain evidence="1 2">DSM 26375</strain>
    </source>
</reference>
<dbReference type="SUPFAM" id="SSF102400">
    <property type="entry name" value="DNA polymerase III chi subunit"/>
    <property type="match status" value="1"/>
</dbReference>
<dbReference type="OrthoDB" id="9795973at2"/>